<evidence type="ECO:0000313" key="2">
    <source>
        <dbReference type="EMBL" id="OGE42623.1"/>
    </source>
</evidence>
<name>A0A1F5KNW1_9BACT</name>
<keyword evidence="1" id="KW-0812">Transmembrane</keyword>
<gene>
    <name evidence="2" type="ORF">A3B45_00240</name>
</gene>
<comment type="caution">
    <text evidence="2">The sequence shown here is derived from an EMBL/GenBank/DDBJ whole genome shotgun (WGS) entry which is preliminary data.</text>
</comment>
<proteinExistence type="predicted"/>
<dbReference type="Proteomes" id="UP000178565">
    <property type="component" value="Unassembled WGS sequence"/>
</dbReference>
<feature type="transmembrane region" description="Helical" evidence="1">
    <location>
        <begin position="307"/>
        <end position="325"/>
    </location>
</feature>
<evidence type="ECO:0000313" key="3">
    <source>
        <dbReference type="Proteomes" id="UP000178565"/>
    </source>
</evidence>
<feature type="transmembrane region" description="Helical" evidence="1">
    <location>
        <begin position="15"/>
        <end position="34"/>
    </location>
</feature>
<sequence length="513" mass="58771">MSRKYNISYFYKTSYFHINIFLIILLAAILRFYNLPENFVFAGDEELQAILAQSIVNNFHIIWIGVNAAHLGFYLGPYWTYFTSLWLYLSDGDPLITGFISASIGVITTTVIVLVGSLVFSRWVAISAGLLYATLPLMVFYDQRYWNPSPIPLLTLLMFLSLYRLKQNPKMAILFSLSFGMVFHTHLSLFPILFVALFWIIKEKIKLSRKIIFFSMCSFILMLAPLIAFDYFHKGSNITTPLRFRAITSDEVNKIKPLFHFQALFQTLGRVWYLKPPSLNSDEVIAQCAPSSRTDTKKELVMYSERFNPPFLLSLLGATVLLLFLINRQTFQKNSHFLLGLFLATIMVSFLLFPGPSFEYYLLGTFPLLLFLPGIFLGYFRKFKFVIVSAVIMLSVLGIFSVLTNMADFGLTNKMILIEQVIAQTGSEPFELKQTGICHTYEGWRYLFALQGRTPERADSDEGMGWLYEEEITKAPARYTVIMSESRVPVWFDTANATIISSGGFTAYIFKNY</sequence>
<dbReference type="AlphaFoldDB" id="A0A1F5KNW1"/>
<feature type="transmembrane region" description="Helical" evidence="1">
    <location>
        <begin position="385"/>
        <end position="407"/>
    </location>
</feature>
<feature type="transmembrane region" description="Helical" evidence="1">
    <location>
        <begin position="172"/>
        <end position="199"/>
    </location>
</feature>
<feature type="transmembrane region" description="Helical" evidence="1">
    <location>
        <begin position="337"/>
        <end position="354"/>
    </location>
</feature>
<feature type="transmembrane region" description="Helical" evidence="1">
    <location>
        <begin position="55"/>
        <end position="75"/>
    </location>
</feature>
<evidence type="ECO:0000256" key="1">
    <source>
        <dbReference type="SAM" id="Phobius"/>
    </source>
</evidence>
<feature type="transmembrane region" description="Helical" evidence="1">
    <location>
        <begin position="360"/>
        <end position="380"/>
    </location>
</feature>
<feature type="transmembrane region" description="Helical" evidence="1">
    <location>
        <begin position="211"/>
        <end position="232"/>
    </location>
</feature>
<keyword evidence="1" id="KW-1133">Transmembrane helix</keyword>
<organism evidence="2 3">
    <name type="scientific">Candidatus Daviesbacteria bacterium RIFCSPLOWO2_01_FULL_39_12</name>
    <dbReference type="NCBI Taxonomy" id="1797785"/>
    <lineage>
        <taxon>Bacteria</taxon>
        <taxon>Candidatus Daviesiibacteriota</taxon>
    </lineage>
</organism>
<dbReference type="EMBL" id="MFDM01000023">
    <property type="protein sequence ID" value="OGE42623.1"/>
    <property type="molecule type" value="Genomic_DNA"/>
</dbReference>
<accession>A0A1F5KNW1</accession>
<protein>
    <submittedName>
        <fullName evidence="2">Uncharacterized protein</fullName>
    </submittedName>
</protein>
<dbReference type="STRING" id="1797785.A3B45_00240"/>
<feature type="transmembrane region" description="Helical" evidence="1">
    <location>
        <begin position="123"/>
        <end position="141"/>
    </location>
</feature>
<feature type="transmembrane region" description="Helical" evidence="1">
    <location>
        <begin position="95"/>
        <end position="116"/>
    </location>
</feature>
<keyword evidence="1" id="KW-0472">Membrane</keyword>
<reference evidence="2 3" key="1">
    <citation type="journal article" date="2016" name="Nat. Commun.">
        <title>Thousands of microbial genomes shed light on interconnected biogeochemical processes in an aquifer system.</title>
        <authorList>
            <person name="Anantharaman K."/>
            <person name="Brown C.T."/>
            <person name="Hug L.A."/>
            <person name="Sharon I."/>
            <person name="Castelle C.J."/>
            <person name="Probst A.J."/>
            <person name="Thomas B.C."/>
            <person name="Singh A."/>
            <person name="Wilkins M.J."/>
            <person name="Karaoz U."/>
            <person name="Brodie E.L."/>
            <person name="Williams K.H."/>
            <person name="Hubbard S.S."/>
            <person name="Banfield J.F."/>
        </authorList>
    </citation>
    <scope>NUCLEOTIDE SEQUENCE [LARGE SCALE GENOMIC DNA]</scope>
</reference>